<feature type="domain" description="Peptidoglycan beta-N-acetylmuramidase NamZ N-terminal" evidence="3">
    <location>
        <begin position="55"/>
        <end position="256"/>
    </location>
</feature>
<dbReference type="InterPro" id="IPR048503">
    <property type="entry name" value="NamZ_C"/>
</dbReference>
<protein>
    <submittedName>
        <fullName evidence="5">Exo-beta-N-acetylmuramidase NamZ domain-containing protein</fullName>
    </submittedName>
</protein>
<evidence type="ECO:0000256" key="2">
    <source>
        <dbReference type="SAM" id="SignalP"/>
    </source>
</evidence>
<feature type="compositionally biased region" description="Low complexity" evidence="1">
    <location>
        <begin position="430"/>
        <end position="439"/>
    </location>
</feature>
<evidence type="ECO:0000313" key="6">
    <source>
        <dbReference type="Proteomes" id="UP001595896"/>
    </source>
</evidence>
<dbReference type="Pfam" id="PF20732">
    <property type="entry name" value="NamZ_C"/>
    <property type="match status" value="1"/>
</dbReference>
<dbReference type="InterPro" id="IPR048502">
    <property type="entry name" value="NamZ_N"/>
</dbReference>
<sequence>MKKKVSILLSAALVASVMTTAGASPGNAPDKGEDFKLGVDVLMEDELELVEGKNVGLITNPTGVDQELNNIVDVLFEHPDVELTALYGPEHGIRGDAQAGEYVESYIDEQTGLPVYSLYGETRQPTEEMLEDVDVLLYDIQDVGTRFYTYIYTMAYVMEAAEEYDIPVVVLDRPNPINGEAVEGPVLDPDFESFVGLYPIPLRHGMTSGELAYFFNEEFDINADLSVVEMEGWERWMYYDDTPLHWVLQSPNMPTLDTALVYPGAALIEGTNASEGRGTTKPFELLGAPFVNSTELAAELNALELPGVTFRAASFTPTISKHQGTLSNGVQIHIEDRDAFQPVETGLHIVQTMLELYPNEFEFLGTNFFDNLIGNSYVRENLLNGVPADEIISKWQDELDDFMDVRADYLLYESNDAPGRSPGSPDHPGRGNNPPGHGN</sequence>
<dbReference type="Proteomes" id="UP001595896">
    <property type="component" value="Unassembled WGS sequence"/>
</dbReference>
<keyword evidence="6" id="KW-1185">Reference proteome</keyword>
<evidence type="ECO:0000259" key="3">
    <source>
        <dbReference type="Pfam" id="PF07075"/>
    </source>
</evidence>
<gene>
    <name evidence="5" type="ORF">ACFO4L_10255</name>
</gene>
<keyword evidence="2" id="KW-0732">Signal</keyword>
<feature type="signal peptide" evidence="2">
    <location>
        <begin position="1"/>
        <end position="23"/>
    </location>
</feature>
<dbReference type="RefSeq" id="WP_377909579.1">
    <property type="nucleotide sequence ID" value="NZ_JBHSGK010000011.1"/>
</dbReference>
<organism evidence="5 6">
    <name type="scientific">Bacillus daqingensis</name>
    <dbReference type="NCBI Taxonomy" id="872396"/>
    <lineage>
        <taxon>Bacteria</taxon>
        <taxon>Bacillati</taxon>
        <taxon>Bacillota</taxon>
        <taxon>Bacilli</taxon>
        <taxon>Bacillales</taxon>
        <taxon>Bacillaceae</taxon>
        <taxon>Bacillus</taxon>
    </lineage>
</organism>
<evidence type="ECO:0000256" key="1">
    <source>
        <dbReference type="SAM" id="MobiDB-lite"/>
    </source>
</evidence>
<evidence type="ECO:0000313" key="5">
    <source>
        <dbReference type="EMBL" id="MFC4736968.1"/>
    </source>
</evidence>
<reference evidence="6" key="1">
    <citation type="journal article" date="2019" name="Int. J. Syst. Evol. Microbiol.">
        <title>The Global Catalogue of Microorganisms (GCM) 10K type strain sequencing project: providing services to taxonomists for standard genome sequencing and annotation.</title>
        <authorList>
            <consortium name="The Broad Institute Genomics Platform"/>
            <consortium name="The Broad Institute Genome Sequencing Center for Infectious Disease"/>
            <person name="Wu L."/>
            <person name="Ma J."/>
        </authorList>
    </citation>
    <scope>NUCLEOTIDE SEQUENCE [LARGE SCALE GENOMIC DNA]</scope>
    <source>
        <strain evidence="6">JCM 12165</strain>
    </source>
</reference>
<dbReference type="PANTHER" id="PTHR42915:SF1">
    <property type="entry name" value="PEPTIDOGLYCAN BETA-N-ACETYLMURAMIDASE NAMZ"/>
    <property type="match status" value="1"/>
</dbReference>
<dbReference type="PIRSF" id="PIRSF016719">
    <property type="entry name" value="UCP016719"/>
    <property type="match status" value="1"/>
</dbReference>
<name>A0ABV9NUF5_9BACI</name>
<dbReference type="PANTHER" id="PTHR42915">
    <property type="entry name" value="HYPOTHETICAL 460 KDA PROTEIN IN FEUA-SIGW INTERGENIC REGION [PRECURSOR]"/>
    <property type="match status" value="1"/>
</dbReference>
<dbReference type="EMBL" id="JBHSGK010000011">
    <property type="protein sequence ID" value="MFC4736968.1"/>
    <property type="molecule type" value="Genomic_DNA"/>
</dbReference>
<dbReference type="Gene3D" id="3.40.50.12170">
    <property type="entry name" value="Uncharacterised protein PF07075, DUF1343"/>
    <property type="match status" value="1"/>
</dbReference>
<feature type="chain" id="PRO_5046242042" evidence="2">
    <location>
        <begin position="24"/>
        <end position="439"/>
    </location>
</feature>
<evidence type="ECO:0000259" key="4">
    <source>
        <dbReference type="Pfam" id="PF20732"/>
    </source>
</evidence>
<dbReference type="Pfam" id="PF07075">
    <property type="entry name" value="NamZ_N"/>
    <property type="match status" value="1"/>
</dbReference>
<proteinExistence type="predicted"/>
<feature type="region of interest" description="Disordered" evidence="1">
    <location>
        <begin position="413"/>
        <end position="439"/>
    </location>
</feature>
<comment type="caution">
    <text evidence="5">The sequence shown here is derived from an EMBL/GenBank/DDBJ whole genome shotgun (WGS) entry which is preliminary data.</text>
</comment>
<feature type="domain" description="Peptidoglycan beta-N-acetylmuramidase NamZ C-terminal" evidence="4">
    <location>
        <begin position="260"/>
        <end position="412"/>
    </location>
</feature>
<dbReference type="Gene3D" id="3.90.1150.140">
    <property type="match status" value="1"/>
</dbReference>
<dbReference type="InterPro" id="IPR008302">
    <property type="entry name" value="NamZ"/>
</dbReference>
<accession>A0ABV9NUF5</accession>